<dbReference type="AlphaFoldDB" id="A0A0D2DSL4"/>
<dbReference type="RefSeq" id="XP_016258855.1">
    <property type="nucleotide sequence ID" value="XM_016411048.1"/>
</dbReference>
<feature type="compositionally biased region" description="Low complexity" evidence="1">
    <location>
        <begin position="179"/>
        <end position="201"/>
    </location>
</feature>
<dbReference type="HOGENOM" id="CLU_1235027_0_0_1"/>
<accession>A0A0D2DSL4</accession>
<dbReference type="Proteomes" id="UP000053342">
    <property type="component" value="Unassembled WGS sequence"/>
</dbReference>
<dbReference type="GeneID" id="27361666"/>
<evidence type="ECO:0000313" key="2">
    <source>
        <dbReference type="EMBL" id="KIW38639.1"/>
    </source>
</evidence>
<evidence type="ECO:0000256" key="1">
    <source>
        <dbReference type="SAM" id="MobiDB-lite"/>
    </source>
</evidence>
<name>A0A0D2DSL4_9EURO</name>
<dbReference type="VEuPathDB" id="FungiDB:PV06_09592"/>
<evidence type="ECO:0000313" key="3">
    <source>
        <dbReference type="Proteomes" id="UP000053342"/>
    </source>
</evidence>
<organism evidence="2 3">
    <name type="scientific">Exophiala oligosperma</name>
    <dbReference type="NCBI Taxonomy" id="215243"/>
    <lineage>
        <taxon>Eukaryota</taxon>
        <taxon>Fungi</taxon>
        <taxon>Dikarya</taxon>
        <taxon>Ascomycota</taxon>
        <taxon>Pezizomycotina</taxon>
        <taxon>Eurotiomycetes</taxon>
        <taxon>Chaetothyriomycetidae</taxon>
        <taxon>Chaetothyriales</taxon>
        <taxon>Herpotrichiellaceae</taxon>
        <taxon>Exophiala</taxon>
    </lineage>
</organism>
<protein>
    <submittedName>
        <fullName evidence="2">Uncharacterized protein</fullName>
    </submittedName>
</protein>
<reference evidence="2 3" key="1">
    <citation type="submission" date="2015-01" db="EMBL/GenBank/DDBJ databases">
        <title>The Genome Sequence of Exophiala oligosperma CBS72588.</title>
        <authorList>
            <consortium name="The Broad Institute Genomics Platform"/>
            <person name="Cuomo C."/>
            <person name="de Hoog S."/>
            <person name="Gorbushina A."/>
            <person name="Stielow B."/>
            <person name="Teixiera M."/>
            <person name="Abouelleil A."/>
            <person name="Chapman S.B."/>
            <person name="Priest M."/>
            <person name="Young S.K."/>
            <person name="Wortman J."/>
            <person name="Nusbaum C."/>
            <person name="Birren B."/>
        </authorList>
    </citation>
    <scope>NUCLEOTIDE SEQUENCE [LARGE SCALE GENOMIC DNA]</scope>
    <source>
        <strain evidence="2 3">CBS 72588</strain>
    </source>
</reference>
<proteinExistence type="predicted"/>
<sequence length="226" mass="24519">MSTPPTYINQQQQSVYFDENNNSGCYPSTNFTVMPPPVGYCQHSAMLPPNHHCTCKEYSQNYYLQSHSRRPPGTLNPAIGIPLGICTAGLSSAAMGIYRGVKEHQARKRHLKAQKEEPKIKVKKEMDQVSASPAAAMPVDTYARPSTVSQTPEMPGDGFVGGNLATLPPPSADETSHYPTSPDSSLLSPTHSELSSSSSGSFRKVGTVSEIDSTPIEPPPEYYEKC</sequence>
<dbReference type="OrthoDB" id="4117674at2759"/>
<gene>
    <name evidence="2" type="ORF">PV06_09592</name>
</gene>
<dbReference type="EMBL" id="KN847341">
    <property type="protein sequence ID" value="KIW38639.1"/>
    <property type="molecule type" value="Genomic_DNA"/>
</dbReference>
<keyword evidence="3" id="KW-1185">Reference proteome</keyword>
<feature type="compositionally biased region" description="Pro residues" evidence="1">
    <location>
        <begin position="216"/>
        <end position="226"/>
    </location>
</feature>
<feature type="compositionally biased region" description="Basic and acidic residues" evidence="1">
    <location>
        <begin position="113"/>
        <end position="127"/>
    </location>
</feature>
<feature type="region of interest" description="Disordered" evidence="1">
    <location>
        <begin position="106"/>
        <end position="226"/>
    </location>
</feature>